<sequence length="582" mass="65600">MTLSIQPAPIYKARLPVSTTELISECQKAAKLKRWDVAIKLASTALQECGGMPNQDRVTILDTRVALYLRMNEFDLAIKDAKAMIRLDRKDGRGYIRCSHIERARGDLGAASNFYRHGLKQVPTSSHYIHSITKEMRAVQEQIRIETMTSKPVNPMEVLPLEVVQHILSFISYKQHVLLLRVCRAWNRLLRSLRPLIDTLAFPGASKDITPKMLLAALRRLEVPTAVSATRLNDAACSILVNRLQNSPDFQSLSILEVQSKWISPVALPLHKYNLKSVGFGSSTEMKLENLFEIFSKCPGLETARFDTVRALSVGRPRTVADGFLESKILKHLHIDAGRENIDMTRLFTRLPGLRSLTFSGIFGMWTTSLSHSQNILDLRYMVGLETLKIFTSTIPRLHLPASLKDLDISQSVCISDEYLTEPNPTTLPNLERLRIWKCQPPPSSIFSNSRGTNLETLSELSMTIDEGSKPIFTTLMESGWLSGVRRLRLAGSAFDNSYCDKLPQCLRSLEDLFLQETMINGAFVADLLMAKNCSNRLKKIKLIDCPSVGSDIVPWAEARRIELRLFRSHMEPSGRRLRDAP</sequence>
<protein>
    <recommendedName>
        <fullName evidence="1">F-box domain-containing protein</fullName>
    </recommendedName>
</protein>
<dbReference type="SUPFAM" id="SSF52047">
    <property type="entry name" value="RNI-like"/>
    <property type="match status" value="1"/>
</dbReference>
<evidence type="ECO:0000259" key="1">
    <source>
        <dbReference type="PROSITE" id="PS50181"/>
    </source>
</evidence>
<dbReference type="AlphaFoldDB" id="A0A0D1YK08"/>
<dbReference type="Gene3D" id="1.20.1280.50">
    <property type="match status" value="1"/>
</dbReference>
<dbReference type="EMBL" id="KN846952">
    <property type="protein sequence ID" value="KIV81344.1"/>
    <property type="molecule type" value="Genomic_DNA"/>
</dbReference>
<feature type="domain" description="F-box" evidence="1">
    <location>
        <begin position="153"/>
        <end position="200"/>
    </location>
</feature>
<dbReference type="HOGENOM" id="CLU_024395_0_1_1"/>
<dbReference type="InterPro" id="IPR001810">
    <property type="entry name" value="F-box_dom"/>
</dbReference>
<evidence type="ECO:0000313" key="3">
    <source>
        <dbReference type="Proteomes" id="UP000053599"/>
    </source>
</evidence>
<dbReference type="Gene3D" id="1.25.40.10">
    <property type="entry name" value="Tetratricopeptide repeat domain"/>
    <property type="match status" value="1"/>
</dbReference>
<accession>A0A0D1YK08</accession>
<dbReference type="InterPro" id="IPR032675">
    <property type="entry name" value="LRR_dom_sf"/>
</dbReference>
<dbReference type="SUPFAM" id="SSF48452">
    <property type="entry name" value="TPR-like"/>
    <property type="match status" value="1"/>
</dbReference>
<dbReference type="PROSITE" id="PS50181">
    <property type="entry name" value="FBOX"/>
    <property type="match status" value="1"/>
</dbReference>
<organism evidence="2 3">
    <name type="scientific">Exophiala sideris</name>
    <dbReference type="NCBI Taxonomy" id="1016849"/>
    <lineage>
        <taxon>Eukaryota</taxon>
        <taxon>Fungi</taxon>
        <taxon>Dikarya</taxon>
        <taxon>Ascomycota</taxon>
        <taxon>Pezizomycotina</taxon>
        <taxon>Eurotiomycetes</taxon>
        <taxon>Chaetothyriomycetidae</taxon>
        <taxon>Chaetothyriales</taxon>
        <taxon>Herpotrichiellaceae</taxon>
        <taxon>Exophiala</taxon>
    </lineage>
</organism>
<proteinExistence type="predicted"/>
<dbReference type="Gene3D" id="3.80.10.10">
    <property type="entry name" value="Ribonuclease Inhibitor"/>
    <property type="match status" value="1"/>
</dbReference>
<dbReference type="Proteomes" id="UP000053599">
    <property type="component" value="Unassembled WGS sequence"/>
</dbReference>
<dbReference type="InterPro" id="IPR036047">
    <property type="entry name" value="F-box-like_dom_sf"/>
</dbReference>
<dbReference type="OrthoDB" id="629492at2759"/>
<dbReference type="SMART" id="SM00256">
    <property type="entry name" value="FBOX"/>
    <property type="match status" value="1"/>
</dbReference>
<dbReference type="SUPFAM" id="SSF81383">
    <property type="entry name" value="F-box domain"/>
    <property type="match status" value="1"/>
</dbReference>
<evidence type="ECO:0000313" key="2">
    <source>
        <dbReference type="EMBL" id="KIV81344.1"/>
    </source>
</evidence>
<gene>
    <name evidence="2" type="ORF">PV11_03535</name>
</gene>
<dbReference type="STRING" id="1016849.A0A0D1YK08"/>
<dbReference type="CDD" id="cd09917">
    <property type="entry name" value="F-box_SF"/>
    <property type="match status" value="1"/>
</dbReference>
<reference evidence="2 3" key="1">
    <citation type="submission" date="2015-01" db="EMBL/GenBank/DDBJ databases">
        <title>The Genome Sequence of Exophiala sideris CBS121828.</title>
        <authorList>
            <consortium name="The Broad Institute Genomics Platform"/>
            <person name="Cuomo C."/>
            <person name="de Hoog S."/>
            <person name="Gorbushina A."/>
            <person name="Stielow B."/>
            <person name="Teixiera M."/>
            <person name="Abouelleil A."/>
            <person name="Chapman S.B."/>
            <person name="Priest M."/>
            <person name="Young S.K."/>
            <person name="Wortman J."/>
            <person name="Nusbaum C."/>
            <person name="Birren B."/>
        </authorList>
    </citation>
    <scope>NUCLEOTIDE SEQUENCE [LARGE SCALE GENOMIC DNA]</scope>
    <source>
        <strain evidence="2 3">CBS 121828</strain>
    </source>
</reference>
<dbReference type="InterPro" id="IPR011990">
    <property type="entry name" value="TPR-like_helical_dom_sf"/>
</dbReference>
<dbReference type="Pfam" id="PF00646">
    <property type="entry name" value="F-box"/>
    <property type="match status" value="1"/>
</dbReference>
<name>A0A0D1YK08_9EURO</name>